<accession>A0A0C3A8Y4</accession>
<comment type="function">
    <text evidence="9">Component of the cytosolic iron-sulfur (Fe/S) protein assembly (CIA) machinery. Required for maturation of extramitochondrial Fe-S proteins. The NBP35-CFD1 heterotetramer forms a Fe-S scaffold complex, mediating the de novo assembly of an Fe-S cluster and its transfer to target apoproteins.</text>
</comment>
<reference evidence="10 11" key="1">
    <citation type="submission" date="2014-04" db="EMBL/GenBank/DDBJ databases">
        <authorList>
            <consortium name="DOE Joint Genome Institute"/>
            <person name="Kuo A."/>
            <person name="Kohler A."/>
            <person name="Nagy L.G."/>
            <person name="Floudas D."/>
            <person name="Copeland A."/>
            <person name="Barry K.W."/>
            <person name="Cichocki N."/>
            <person name="Veneault-Fourrey C."/>
            <person name="LaButti K."/>
            <person name="Lindquist E.A."/>
            <person name="Lipzen A."/>
            <person name="Lundell T."/>
            <person name="Morin E."/>
            <person name="Murat C."/>
            <person name="Sun H."/>
            <person name="Tunlid A."/>
            <person name="Henrissat B."/>
            <person name="Grigoriev I.V."/>
            <person name="Hibbett D.S."/>
            <person name="Martin F."/>
            <person name="Nordberg H.P."/>
            <person name="Cantor M.N."/>
            <person name="Hua S.X."/>
        </authorList>
    </citation>
    <scope>NUCLEOTIDE SEQUENCE [LARGE SCALE GENOMIC DNA]</scope>
    <source>
        <strain evidence="10 11">Foug A</strain>
    </source>
</reference>
<dbReference type="Pfam" id="PF10609">
    <property type="entry name" value="ParA"/>
    <property type="match status" value="1"/>
</dbReference>
<dbReference type="AlphaFoldDB" id="A0A0C3A8Y4"/>
<evidence type="ECO:0000256" key="9">
    <source>
        <dbReference type="HAMAP-Rule" id="MF_03039"/>
    </source>
</evidence>
<evidence type="ECO:0000256" key="5">
    <source>
        <dbReference type="ARBA" id="ARBA00022741"/>
    </source>
</evidence>
<evidence type="ECO:0000256" key="3">
    <source>
        <dbReference type="ARBA" id="ARBA00022490"/>
    </source>
</evidence>
<keyword evidence="7 9" id="KW-0408">Iron</keyword>
<dbReference type="InterPro" id="IPR027417">
    <property type="entry name" value="P-loop_NTPase"/>
</dbReference>
<dbReference type="GO" id="GO:0016226">
    <property type="term" value="P:iron-sulfur cluster assembly"/>
    <property type="evidence" value="ECO:0007669"/>
    <property type="project" value="UniProtKB-UniRule"/>
</dbReference>
<keyword evidence="11" id="KW-1185">Reference proteome</keyword>
<evidence type="ECO:0000256" key="6">
    <source>
        <dbReference type="ARBA" id="ARBA00022840"/>
    </source>
</evidence>
<dbReference type="GO" id="GO:0005829">
    <property type="term" value="C:cytosol"/>
    <property type="evidence" value="ECO:0007669"/>
    <property type="project" value="TreeGrafter"/>
</dbReference>
<dbReference type="GO" id="GO:0046872">
    <property type="term" value="F:metal ion binding"/>
    <property type="evidence" value="ECO:0007669"/>
    <property type="project" value="UniProtKB-KW"/>
</dbReference>
<dbReference type="Proteomes" id="UP000053989">
    <property type="component" value="Unassembled WGS sequence"/>
</dbReference>
<proteinExistence type="inferred from homology"/>
<dbReference type="OrthoDB" id="1741334at2759"/>
<evidence type="ECO:0000313" key="11">
    <source>
        <dbReference type="Proteomes" id="UP000053989"/>
    </source>
</evidence>
<keyword evidence="6 9" id="KW-0067">ATP-binding</keyword>
<dbReference type="Gene3D" id="3.40.50.300">
    <property type="entry name" value="P-loop containing nucleotide triphosphate hydrolases"/>
    <property type="match status" value="1"/>
</dbReference>
<dbReference type="GO" id="GO:0140663">
    <property type="term" value="F:ATP-dependent FeS chaperone activity"/>
    <property type="evidence" value="ECO:0007669"/>
    <property type="project" value="InterPro"/>
</dbReference>
<dbReference type="SUPFAM" id="SSF52540">
    <property type="entry name" value="P-loop containing nucleoside triphosphate hydrolases"/>
    <property type="match status" value="1"/>
</dbReference>
<keyword evidence="5 9" id="KW-0547">Nucleotide-binding</keyword>
<keyword evidence="8 9" id="KW-0411">Iron-sulfur</keyword>
<evidence type="ECO:0000256" key="1">
    <source>
        <dbReference type="ARBA" id="ARBA00004496"/>
    </source>
</evidence>
<feature type="binding site" evidence="9">
    <location>
        <position position="204"/>
    </location>
    <ligand>
        <name>[4Fe-4S] cluster</name>
        <dbReference type="ChEBI" id="CHEBI:49883"/>
        <note>ligand shared between dimeric partners</note>
    </ligand>
</feature>
<keyword evidence="4 9" id="KW-0479">Metal-binding</keyword>
<dbReference type="PROSITE" id="PS01215">
    <property type="entry name" value="MRP"/>
    <property type="match status" value="1"/>
</dbReference>
<dbReference type="PANTHER" id="PTHR23264:SF19">
    <property type="entry name" value="CYTOSOLIC FE-S CLUSTER ASSEMBLY FACTOR NUBP2"/>
    <property type="match status" value="1"/>
</dbReference>
<feature type="binding site" evidence="9">
    <location>
        <position position="207"/>
    </location>
    <ligand>
        <name>[4Fe-4S] cluster</name>
        <dbReference type="ChEBI" id="CHEBI:49883"/>
        <note>ligand shared between dimeric partners</note>
    </ligand>
</feature>
<gene>
    <name evidence="10" type="ORF">SCLCIDRAFT_510765</name>
</gene>
<evidence type="ECO:0000313" key="10">
    <source>
        <dbReference type="EMBL" id="KIM70168.1"/>
    </source>
</evidence>
<dbReference type="HOGENOM" id="CLU_024839_0_1_1"/>
<sequence length="282" mass="30067">MTVQETPVSRRLKSVKHIIIVCSGKGGVGKSSVSTQLAFSLHASSPTIRVGLLDVDLTGPSLPRMIGLDGHGVHQSSDGWVPVYADAGGEEPRLACMSIGFLLKNKGDSVIWRGPKKNAMIRQFLSDVRWGELDYLVIDTPPGTSDEHISLMEHLAPLHSRLSAIIVTTPQAVALLDAMKCLSFTRAVNLPVLGLIENMSGYVCPCCGEVSNIFSTGGGEEMAKREGIPFLGRMPLDPELVTVLDAADGEGSSGVMEKYWKTTSAKVIAGITEVLCNSGHVV</sequence>
<dbReference type="CDD" id="cd02037">
    <property type="entry name" value="Mrp_NBP35"/>
    <property type="match status" value="1"/>
</dbReference>
<protein>
    <submittedName>
        <fullName evidence="10">Uncharacterized protein</fullName>
    </submittedName>
</protein>
<evidence type="ECO:0000256" key="8">
    <source>
        <dbReference type="ARBA" id="ARBA00023014"/>
    </source>
</evidence>
<dbReference type="GO" id="GO:0051539">
    <property type="term" value="F:4 iron, 4 sulfur cluster binding"/>
    <property type="evidence" value="ECO:0007669"/>
    <property type="project" value="UniProtKB-UniRule"/>
</dbReference>
<dbReference type="HAMAP" id="MF_02040">
    <property type="entry name" value="Mrp_NBP35"/>
    <property type="match status" value="1"/>
</dbReference>
<dbReference type="EMBL" id="KN822005">
    <property type="protein sequence ID" value="KIM70168.1"/>
    <property type="molecule type" value="Genomic_DNA"/>
</dbReference>
<feature type="binding site" evidence="9">
    <location>
        <begin position="24"/>
        <end position="31"/>
    </location>
    <ligand>
        <name>ATP</name>
        <dbReference type="ChEBI" id="CHEBI:30616"/>
    </ligand>
</feature>
<evidence type="ECO:0000256" key="2">
    <source>
        <dbReference type="ARBA" id="ARBA00022485"/>
    </source>
</evidence>
<keyword evidence="2 9" id="KW-0004">4Fe-4S</keyword>
<name>A0A0C3A8Y4_9AGAM</name>
<dbReference type="InterPro" id="IPR019591">
    <property type="entry name" value="Mrp/NBP35_ATP-bd"/>
</dbReference>
<dbReference type="FunFam" id="3.40.50.300:FF:001119">
    <property type="entry name" value="Iron-sulfur cluster carrier protein"/>
    <property type="match status" value="1"/>
</dbReference>
<dbReference type="InterPro" id="IPR000808">
    <property type="entry name" value="Mrp-like_CS"/>
</dbReference>
<evidence type="ECO:0000256" key="7">
    <source>
        <dbReference type="ARBA" id="ARBA00023004"/>
    </source>
</evidence>
<dbReference type="InterPro" id="IPR028600">
    <property type="entry name" value="NUBP2/Cfd1_eukaryotes"/>
</dbReference>
<organism evidence="10 11">
    <name type="scientific">Scleroderma citrinum Foug A</name>
    <dbReference type="NCBI Taxonomy" id="1036808"/>
    <lineage>
        <taxon>Eukaryota</taxon>
        <taxon>Fungi</taxon>
        <taxon>Dikarya</taxon>
        <taxon>Basidiomycota</taxon>
        <taxon>Agaricomycotina</taxon>
        <taxon>Agaricomycetes</taxon>
        <taxon>Agaricomycetidae</taxon>
        <taxon>Boletales</taxon>
        <taxon>Sclerodermatineae</taxon>
        <taxon>Sclerodermataceae</taxon>
        <taxon>Scleroderma</taxon>
    </lineage>
</organism>
<dbReference type="InterPro" id="IPR033756">
    <property type="entry name" value="YlxH/NBP35"/>
</dbReference>
<keyword evidence="3 9" id="KW-0963">Cytoplasm</keyword>
<comment type="subcellular location">
    <subcellularLocation>
        <location evidence="1 9">Cytoplasm</location>
    </subcellularLocation>
</comment>
<evidence type="ECO:0000256" key="4">
    <source>
        <dbReference type="ARBA" id="ARBA00022723"/>
    </source>
</evidence>
<comment type="similarity">
    <text evidence="9">Belongs to the Mrp/NBP35 ATP-binding proteins family. NUBP2/CFD1 subfamily.</text>
</comment>
<dbReference type="GO" id="GO:0005524">
    <property type="term" value="F:ATP binding"/>
    <property type="evidence" value="ECO:0007669"/>
    <property type="project" value="UniProtKB-KW"/>
</dbReference>
<dbReference type="InParanoid" id="A0A0C3A8Y4"/>
<reference evidence="11" key="2">
    <citation type="submission" date="2015-01" db="EMBL/GenBank/DDBJ databases">
        <title>Evolutionary Origins and Diversification of the Mycorrhizal Mutualists.</title>
        <authorList>
            <consortium name="DOE Joint Genome Institute"/>
            <consortium name="Mycorrhizal Genomics Consortium"/>
            <person name="Kohler A."/>
            <person name="Kuo A."/>
            <person name="Nagy L.G."/>
            <person name="Floudas D."/>
            <person name="Copeland A."/>
            <person name="Barry K.W."/>
            <person name="Cichocki N."/>
            <person name="Veneault-Fourrey C."/>
            <person name="LaButti K."/>
            <person name="Lindquist E.A."/>
            <person name="Lipzen A."/>
            <person name="Lundell T."/>
            <person name="Morin E."/>
            <person name="Murat C."/>
            <person name="Riley R."/>
            <person name="Ohm R."/>
            <person name="Sun H."/>
            <person name="Tunlid A."/>
            <person name="Henrissat B."/>
            <person name="Grigoriev I.V."/>
            <person name="Hibbett D.S."/>
            <person name="Martin F."/>
        </authorList>
    </citation>
    <scope>NUCLEOTIDE SEQUENCE [LARGE SCALE GENOMIC DNA]</scope>
    <source>
        <strain evidence="11">Foug A</strain>
    </source>
</reference>
<dbReference type="STRING" id="1036808.A0A0C3A8Y4"/>
<dbReference type="HAMAP" id="MF_03039">
    <property type="entry name" value="NUBP2"/>
    <property type="match status" value="1"/>
</dbReference>
<dbReference type="PANTHER" id="PTHR23264">
    <property type="entry name" value="NUCLEOTIDE-BINDING PROTEIN NBP35 YEAST -RELATED"/>
    <property type="match status" value="1"/>
</dbReference>